<feature type="domain" description="BBS7 platform" evidence="3">
    <location>
        <begin position="820"/>
        <end position="921"/>
    </location>
</feature>
<dbReference type="EMBL" id="CAJNDS010002689">
    <property type="protein sequence ID" value="CAE7565561.1"/>
    <property type="molecule type" value="Genomic_DNA"/>
</dbReference>
<dbReference type="InterPro" id="IPR056334">
    <property type="entry name" value="BBS7_GAE_dom"/>
</dbReference>
<dbReference type="InterPro" id="IPR056332">
    <property type="entry name" value="Beta-prop_BBS7"/>
</dbReference>
<comment type="caution">
    <text evidence="5">The sequence shown here is derived from an EMBL/GenBank/DDBJ whole genome shotgun (WGS) entry which is preliminary data.</text>
</comment>
<evidence type="ECO:0000259" key="2">
    <source>
        <dbReference type="Pfam" id="PF23360"/>
    </source>
</evidence>
<evidence type="ECO:0000313" key="5">
    <source>
        <dbReference type="EMBL" id="CAE7565561.1"/>
    </source>
</evidence>
<reference evidence="5" key="1">
    <citation type="submission" date="2021-02" db="EMBL/GenBank/DDBJ databases">
        <authorList>
            <person name="Dougan E. K."/>
            <person name="Rhodes N."/>
            <person name="Thang M."/>
            <person name="Chan C."/>
        </authorList>
    </citation>
    <scope>NUCLEOTIDE SEQUENCE</scope>
</reference>
<evidence type="ECO:0000256" key="1">
    <source>
        <dbReference type="SAM" id="MobiDB-lite"/>
    </source>
</evidence>
<dbReference type="Proteomes" id="UP000604046">
    <property type="component" value="Unassembled WGS sequence"/>
</dbReference>
<dbReference type="SUPFAM" id="SSF50978">
    <property type="entry name" value="WD40 repeat-like"/>
    <property type="match status" value="1"/>
</dbReference>
<evidence type="ECO:0000259" key="3">
    <source>
        <dbReference type="Pfam" id="PF23361"/>
    </source>
</evidence>
<dbReference type="GO" id="GO:0005930">
    <property type="term" value="C:axoneme"/>
    <property type="evidence" value="ECO:0007669"/>
    <property type="project" value="TreeGrafter"/>
</dbReference>
<feature type="compositionally biased region" description="Low complexity" evidence="1">
    <location>
        <begin position="229"/>
        <end position="238"/>
    </location>
</feature>
<name>A0A812U7W1_9DINO</name>
<dbReference type="GO" id="GO:0016020">
    <property type="term" value="C:membrane"/>
    <property type="evidence" value="ECO:0007669"/>
    <property type="project" value="TreeGrafter"/>
</dbReference>
<protein>
    <submittedName>
        <fullName evidence="5">BBS7 protein</fullName>
    </submittedName>
</protein>
<proteinExistence type="predicted"/>
<dbReference type="OrthoDB" id="414590at2759"/>
<organism evidence="5 6">
    <name type="scientific">Symbiodinium natans</name>
    <dbReference type="NCBI Taxonomy" id="878477"/>
    <lineage>
        <taxon>Eukaryota</taxon>
        <taxon>Sar</taxon>
        <taxon>Alveolata</taxon>
        <taxon>Dinophyceae</taxon>
        <taxon>Suessiales</taxon>
        <taxon>Symbiodiniaceae</taxon>
        <taxon>Symbiodinium</taxon>
    </lineage>
</organism>
<dbReference type="PANTHER" id="PTHR16074">
    <property type="entry name" value="BARDET-BIEDL SYNDROME 7 PROTEIN"/>
    <property type="match status" value="1"/>
</dbReference>
<gene>
    <name evidence="5" type="primary">BBS7</name>
    <name evidence="5" type="ORF">SNAT2548_LOCUS32030</name>
</gene>
<dbReference type="Pfam" id="PF23360">
    <property type="entry name" value="BBS7_GAE"/>
    <property type="match status" value="1"/>
</dbReference>
<dbReference type="InterPro" id="IPR036322">
    <property type="entry name" value="WD40_repeat_dom_sf"/>
</dbReference>
<accession>A0A812U7W1</accession>
<dbReference type="Pfam" id="PF23361">
    <property type="entry name" value="BBS7_pf"/>
    <property type="match status" value="1"/>
</dbReference>
<evidence type="ECO:0000313" key="6">
    <source>
        <dbReference type="Proteomes" id="UP000604046"/>
    </source>
</evidence>
<evidence type="ECO:0000259" key="4">
    <source>
        <dbReference type="Pfam" id="PF23743"/>
    </source>
</evidence>
<dbReference type="AlphaFoldDB" id="A0A812U7W1"/>
<dbReference type="InterPro" id="IPR056333">
    <property type="entry name" value="BBS7_pf_dom"/>
</dbReference>
<feature type="domain" description="BBS7 GAE" evidence="2">
    <location>
        <begin position="724"/>
        <end position="810"/>
    </location>
</feature>
<sequence length="956" mass="104922">MATRYARRYTVSPISTMCIARIIERAAALLRPEVAVEVFQDVLAAAPNSSMRLEQCMRGMQLPEVLASQVRRCNWRRVGFDVLQDKVPAWAWRTRPTVILLWVRAKGLLRAAEAGVRLSVHPPVWHQCRQPSQLDFVQDGVWGPLKWAMTAPPDEVQILDGLDVQLQASVVRVRFFLEDAELKFGLGGCAFLLSVVDNVIISGPHAQEHLQTEDPASERCDKEGTWVDGSPPSSSGPPAVWGRQLSVGRVSCNRSQSYHGASPEEAMGGDGHVQVSCNCMAFCQALQPGTLDVLPVGKKKQQKVAVGDDTGVLQVFYIKKGEVQYEWKSAPLGREISSVVIQLAKDKIFVGCGQSIHGFTRKGKEFVKIKTNLTETINHLFVEENMIWTGGEYIMNIYDSCKDYGFVMTKDRINDLTCAPVHNGEILSTIVACQDKCLRVYQGEKLSHEFAVEGSATALGFQGVNPVDNPSHHVGDPVQMIYGTEQGVVGLCSLDAKSMRRTGGVSDRQSRPGVAAPGAGTRRARVCSLHTADIVKSGALDLVVGRDDGNVELWGLGDAAFASQRLEQAPTPLWETCLQESIQSLSSGHITGGDYVEVVLATYGGKVLAFTPSGAARDPTGTQMAQQEEKEEAGASLVSRMAGDLSSIMKFAFANPPADTCDAQDVEQAEVRHERSRRFQVAWIRNANMEKRPSDAPEYPAFSANPVSGYQQPSFHFKMSYRHLQTVESQAAIELISLRADVEVDLLDHSGTGAILSRSKGDPQNPLLATYRMQEEGTRFQIRLRTIEGLSGTLSAFVVPATQPKTAHLISVSIKPLALHEKIAEPSGEIPMNEFRLNGPFSVTDMHSWLALCVNELPSRPTDDEMVISYRSTFVGTQLYGRYSKGTAIFRSDSITTISVLKDIITKEATAKKIQVSMNVDVKEETFGRFLELPKPQLLHSMQWSAFASTGQPEES</sequence>
<feature type="domain" description="BBS7 beta-propeller" evidence="4">
    <location>
        <begin position="292"/>
        <end position="611"/>
    </location>
</feature>
<feature type="region of interest" description="Disordered" evidence="1">
    <location>
        <begin position="614"/>
        <end position="633"/>
    </location>
</feature>
<dbReference type="GO" id="GO:0036064">
    <property type="term" value="C:ciliary basal body"/>
    <property type="evidence" value="ECO:0007669"/>
    <property type="project" value="TreeGrafter"/>
</dbReference>
<feature type="compositionally biased region" description="Basic and acidic residues" evidence="1">
    <location>
        <begin position="207"/>
        <end position="225"/>
    </location>
</feature>
<dbReference type="PANTHER" id="PTHR16074:SF4">
    <property type="entry name" value="BARDET-BIEDL SYNDROME 7 PROTEIN"/>
    <property type="match status" value="1"/>
</dbReference>
<dbReference type="GO" id="GO:0060271">
    <property type="term" value="P:cilium assembly"/>
    <property type="evidence" value="ECO:0007669"/>
    <property type="project" value="TreeGrafter"/>
</dbReference>
<dbReference type="Pfam" id="PF23743">
    <property type="entry name" value="Beta-prop_BBS7"/>
    <property type="match status" value="1"/>
</dbReference>
<dbReference type="GO" id="GO:0008104">
    <property type="term" value="P:intracellular protein localization"/>
    <property type="evidence" value="ECO:0007669"/>
    <property type="project" value="TreeGrafter"/>
</dbReference>
<dbReference type="GO" id="GO:0034464">
    <property type="term" value="C:BBSome"/>
    <property type="evidence" value="ECO:0007669"/>
    <property type="project" value="TreeGrafter"/>
</dbReference>
<keyword evidence="6" id="KW-1185">Reference proteome</keyword>
<feature type="region of interest" description="Disordered" evidence="1">
    <location>
        <begin position="207"/>
        <end position="239"/>
    </location>
</feature>